<keyword evidence="2" id="KW-1185">Reference proteome</keyword>
<dbReference type="Proteomes" id="UP001159042">
    <property type="component" value="Unassembled WGS sequence"/>
</dbReference>
<dbReference type="AlphaFoldDB" id="A0AAV8VBE3"/>
<name>A0AAV8VBE3_9CUCU</name>
<comment type="caution">
    <text evidence="1">The sequence shown here is derived from an EMBL/GenBank/DDBJ whole genome shotgun (WGS) entry which is preliminary data.</text>
</comment>
<organism evidence="1 2">
    <name type="scientific">Exocentrus adspersus</name>
    <dbReference type="NCBI Taxonomy" id="1586481"/>
    <lineage>
        <taxon>Eukaryota</taxon>
        <taxon>Metazoa</taxon>
        <taxon>Ecdysozoa</taxon>
        <taxon>Arthropoda</taxon>
        <taxon>Hexapoda</taxon>
        <taxon>Insecta</taxon>
        <taxon>Pterygota</taxon>
        <taxon>Neoptera</taxon>
        <taxon>Endopterygota</taxon>
        <taxon>Coleoptera</taxon>
        <taxon>Polyphaga</taxon>
        <taxon>Cucujiformia</taxon>
        <taxon>Chrysomeloidea</taxon>
        <taxon>Cerambycidae</taxon>
        <taxon>Lamiinae</taxon>
        <taxon>Acanthocinini</taxon>
        <taxon>Exocentrus</taxon>
    </lineage>
</organism>
<evidence type="ECO:0000313" key="2">
    <source>
        <dbReference type="Proteomes" id="UP001159042"/>
    </source>
</evidence>
<accession>A0AAV8VBE3</accession>
<evidence type="ECO:0000313" key="1">
    <source>
        <dbReference type="EMBL" id="KAJ8911463.1"/>
    </source>
</evidence>
<reference evidence="1 2" key="1">
    <citation type="journal article" date="2023" name="Insect Mol. Biol.">
        <title>Genome sequencing provides insights into the evolution of gene families encoding plant cell wall-degrading enzymes in longhorned beetles.</title>
        <authorList>
            <person name="Shin N.R."/>
            <person name="Okamura Y."/>
            <person name="Kirsch R."/>
            <person name="Pauchet Y."/>
        </authorList>
    </citation>
    <scope>NUCLEOTIDE SEQUENCE [LARGE SCALE GENOMIC DNA]</scope>
    <source>
        <strain evidence="1">EAD_L_NR</strain>
    </source>
</reference>
<proteinExistence type="predicted"/>
<dbReference type="EMBL" id="JANEYG010000188">
    <property type="protein sequence ID" value="KAJ8911463.1"/>
    <property type="molecule type" value="Genomic_DNA"/>
</dbReference>
<gene>
    <name evidence="1" type="ORF">NQ315_013567</name>
</gene>
<evidence type="ECO:0008006" key="3">
    <source>
        <dbReference type="Google" id="ProtNLM"/>
    </source>
</evidence>
<sequence length="138" mass="16268">MLLKLTINYEKTKFLPFACYKNNLPKYDTLTLVSQNTILRSVSNIKYLGVTIDSHLRWDIHSNNIAGTLRCLVYKFKYLRNFLLINQLKTIYYALVESRLQYAILSWGGIANTHLKKLEILQKRIKNNIQQSKYLPVR</sequence>
<protein>
    <recommendedName>
        <fullName evidence="3">RNA-directed DNA polymerase</fullName>
    </recommendedName>
</protein>